<gene>
    <name evidence="2" type="ORF">CICLE_v10004970mg</name>
</gene>
<protein>
    <recommendedName>
        <fullName evidence="4">DUF247 domain-containing protein</fullName>
    </recommendedName>
</protein>
<dbReference type="EMBL" id="KI537036">
    <property type="protein sequence ID" value="ESR33832.1"/>
    <property type="molecule type" value="Genomic_DNA"/>
</dbReference>
<keyword evidence="1" id="KW-0472">Membrane</keyword>
<evidence type="ECO:0008006" key="4">
    <source>
        <dbReference type="Google" id="ProtNLM"/>
    </source>
</evidence>
<dbReference type="STRING" id="85681.V4S0Q7"/>
<organism evidence="2 3">
    <name type="scientific">Citrus clementina</name>
    <name type="common">Clementine</name>
    <name type="synonym">Citrus deliciosa x Citrus sinensis</name>
    <dbReference type="NCBI Taxonomy" id="85681"/>
    <lineage>
        <taxon>Eukaryota</taxon>
        <taxon>Viridiplantae</taxon>
        <taxon>Streptophyta</taxon>
        <taxon>Embryophyta</taxon>
        <taxon>Tracheophyta</taxon>
        <taxon>Spermatophyta</taxon>
        <taxon>Magnoliopsida</taxon>
        <taxon>eudicotyledons</taxon>
        <taxon>Gunneridae</taxon>
        <taxon>Pentapetalae</taxon>
        <taxon>rosids</taxon>
        <taxon>malvids</taxon>
        <taxon>Sapindales</taxon>
        <taxon>Rutaceae</taxon>
        <taxon>Aurantioideae</taxon>
        <taxon>Citrus</taxon>
    </lineage>
</organism>
<feature type="transmembrane region" description="Helical" evidence="1">
    <location>
        <begin position="416"/>
        <end position="443"/>
    </location>
</feature>
<dbReference type="Proteomes" id="UP000030687">
    <property type="component" value="Unassembled WGS sequence"/>
</dbReference>
<dbReference type="InParanoid" id="V4S0Q7"/>
<dbReference type="OMA" id="WIIPENC"/>
<sequence length="444" mass="52097">MGQHISIELQELRYKLDEASIESSTVFTGQQDLTHELAGASIEPSSAGFKIRRVPEHLRTENVKAYEPQIIAIGPLTCHLLDNKTHFGEMQKLKVLYLKRLLQRKGADFKDLQEFLCTRRWVVEKAYLLYAQPILMSQDKFVEMLVLDAFFIVELFHKFRLEQWDNDNNVFKTSWVRKKLRRDLLLAENQLPFFVLREYFVYTAMPEDQKTSFYDLLEDQKTSFYDLVRGFFCNILHVSLWEVPIESPTWHLLGFIHNSVPRNISPARKDNWNFIVCATNLKEAGIKFEKIEGGSLLSIEFDKDAGILKIPRLTIDDDTESFFRNISVYEQFFPIDAYAPFINYVKFMDSLINTAKDVELLCENKILHNFLGDDEVVANMFNRLGDSTFYDVNDYCDRLWNRWIANLRHDYFNTPWAIISVFAALFLLILTLTQTLFSVLPYFQ</sequence>
<evidence type="ECO:0000313" key="3">
    <source>
        <dbReference type="Proteomes" id="UP000030687"/>
    </source>
</evidence>
<keyword evidence="1" id="KW-1133">Transmembrane helix</keyword>
<dbReference type="PANTHER" id="PTHR31170">
    <property type="entry name" value="BNAC04G53230D PROTEIN"/>
    <property type="match status" value="1"/>
</dbReference>
<reference evidence="2 3" key="1">
    <citation type="submission" date="2013-10" db="EMBL/GenBank/DDBJ databases">
        <authorList>
            <consortium name="International Citrus Genome Consortium"/>
            <person name="Jenkins J."/>
            <person name="Schmutz J."/>
            <person name="Prochnik S."/>
            <person name="Rokhsar D."/>
            <person name="Gmitter F."/>
            <person name="Ollitrault P."/>
            <person name="Machado M."/>
            <person name="Talon M."/>
            <person name="Wincker P."/>
            <person name="Jaillon O."/>
            <person name="Morgante M."/>
        </authorList>
    </citation>
    <scope>NUCLEOTIDE SEQUENCE</scope>
    <source>
        <strain evidence="3">cv. Clemenules</strain>
    </source>
</reference>
<dbReference type="PANTHER" id="PTHR31170:SF17">
    <property type="match status" value="1"/>
</dbReference>
<dbReference type="eggNOG" id="ENOG502QRKH">
    <property type="taxonomic scope" value="Eukaryota"/>
</dbReference>
<name>V4S0Q7_CITCL</name>
<evidence type="ECO:0000256" key="1">
    <source>
        <dbReference type="SAM" id="Phobius"/>
    </source>
</evidence>
<keyword evidence="1" id="KW-0812">Transmembrane</keyword>
<proteinExistence type="predicted"/>
<dbReference type="Gramene" id="ESR33832">
    <property type="protein sequence ID" value="ESR33832"/>
    <property type="gene ID" value="CICLE_v10004970mg"/>
</dbReference>
<dbReference type="KEGG" id="cic:CICLE_v10004970mg"/>
<evidence type="ECO:0000313" key="2">
    <source>
        <dbReference type="EMBL" id="ESR33832.1"/>
    </source>
</evidence>
<dbReference type="AlphaFoldDB" id="V4S0Q7"/>
<dbReference type="Pfam" id="PF03140">
    <property type="entry name" value="DUF247"/>
    <property type="match status" value="1"/>
</dbReference>
<accession>V4S0Q7</accession>
<keyword evidence="3" id="KW-1185">Reference proteome</keyword>
<dbReference type="InterPro" id="IPR004158">
    <property type="entry name" value="DUF247_pln"/>
</dbReference>